<dbReference type="Gene3D" id="3.30.530.20">
    <property type="match status" value="1"/>
</dbReference>
<sequence length="139" mass="14918">MTTVTLHATGPLPPEEVWERYAEPARWPTWAPQITGVQVPVGRLAAGVTGRVRGPAGVTLPFVVESVDEAARRWSWTVTAGPVRVHLLHWVSQGPDAGSTTGLRVSGPLPVVVGYVPLAQLAINRLVRPLDRGHAASRE</sequence>
<dbReference type="EMBL" id="FZOH01000008">
    <property type="protein sequence ID" value="SNS77462.1"/>
    <property type="molecule type" value="Genomic_DNA"/>
</dbReference>
<evidence type="ECO:0000313" key="1">
    <source>
        <dbReference type="EMBL" id="SNS77462.1"/>
    </source>
</evidence>
<dbReference type="AlphaFoldDB" id="A0A239H884"/>
<gene>
    <name evidence="1" type="ORF">SAMN04488107_3734</name>
</gene>
<dbReference type="InterPro" id="IPR019587">
    <property type="entry name" value="Polyketide_cyclase/dehydratase"/>
</dbReference>
<dbReference type="Proteomes" id="UP000198386">
    <property type="component" value="Unassembled WGS sequence"/>
</dbReference>
<name>A0A239H884_9ACTN</name>
<reference evidence="2" key="1">
    <citation type="submission" date="2017-06" db="EMBL/GenBank/DDBJ databases">
        <authorList>
            <person name="Varghese N."/>
            <person name="Submissions S."/>
        </authorList>
    </citation>
    <scope>NUCLEOTIDE SEQUENCE [LARGE SCALE GENOMIC DNA]</scope>
    <source>
        <strain evidence="2">DSM 45423</strain>
    </source>
</reference>
<organism evidence="1 2">
    <name type="scientific">Geodermatophilus saharensis</name>
    <dbReference type="NCBI Taxonomy" id="1137994"/>
    <lineage>
        <taxon>Bacteria</taxon>
        <taxon>Bacillati</taxon>
        <taxon>Actinomycetota</taxon>
        <taxon>Actinomycetes</taxon>
        <taxon>Geodermatophilales</taxon>
        <taxon>Geodermatophilaceae</taxon>
        <taxon>Geodermatophilus</taxon>
    </lineage>
</organism>
<dbReference type="OrthoDB" id="191189at2"/>
<dbReference type="InterPro" id="IPR023393">
    <property type="entry name" value="START-like_dom_sf"/>
</dbReference>
<dbReference type="SUPFAM" id="SSF55961">
    <property type="entry name" value="Bet v1-like"/>
    <property type="match status" value="1"/>
</dbReference>
<protein>
    <submittedName>
        <fullName evidence="1">Polyketide cyclase / dehydrase and lipid transport</fullName>
    </submittedName>
</protein>
<evidence type="ECO:0000313" key="2">
    <source>
        <dbReference type="Proteomes" id="UP000198386"/>
    </source>
</evidence>
<dbReference type="RefSeq" id="WP_089405398.1">
    <property type="nucleotide sequence ID" value="NZ_FZOH01000008.1"/>
</dbReference>
<accession>A0A239H884</accession>
<dbReference type="Pfam" id="PF10604">
    <property type="entry name" value="Polyketide_cyc2"/>
    <property type="match status" value="1"/>
</dbReference>
<proteinExistence type="predicted"/>
<keyword evidence="2" id="KW-1185">Reference proteome</keyword>